<proteinExistence type="predicted"/>
<keyword evidence="2" id="KW-0812">Transmembrane</keyword>
<protein>
    <submittedName>
        <fullName evidence="3">Uncharacterized protein</fullName>
    </submittedName>
</protein>
<feature type="compositionally biased region" description="Basic and acidic residues" evidence="1">
    <location>
        <begin position="66"/>
        <end position="77"/>
    </location>
</feature>
<dbReference type="AlphaFoldDB" id="A0A1V5SD57"/>
<sequence length="506" mass="54670">MPDEKQINNDQNEELDTKEDGPDSLQDAYDDYESIRDLIKKPSDNKNKEDSSQSNQKENEPTAGERGAKEEQADLRQADSQNVNPNQSPEGQDRRPTQETKAPQNTNPRAKENQTGQATKDASESNPKSSGAEEARAPERAPQAQTQNAKGTPATQGEQGAKGALSQAGKTGASAEKNLAGQGLKAGAKQAGKEVAKEGALAASRTAAAAAAPESMGASLAAQAGIEAASRSVGFIQKNFWLILTIVIALSFVIGGGFAYTYLAKFFFFNKLGGEEKQLLNDLRDGVKQERLVLQNDEDIQKIEKGVGSFVATSLINELSNNHEKIKINYLGSQDSSSGNEPYEFDVLGADIIKCVNLASSSKAGEFFVDFGQSAWQQELKNLGANTLCAVDYYPKIEQAKTGKYSDHYQIREFSADQADAFIDKIIAYKQAQIIDETADIAANEQKQQDNLLAPPDVIRVSEQVVSGLPPQLIEKVKSAKNYSSFSLATFPKGASNTAMHISYLE</sequence>
<evidence type="ECO:0000256" key="2">
    <source>
        <dbReference type="SAM" id="Phobius"/>
    </source>
</evidence>
<feature type="compositionally biased region" description="Polar residues" evidence="1">
    <location>
        <begin position="78"/>
        <end position="90"/>
    </location>
</feature>
<feature type="transmembrane region" description="Helical" evidence="2">
    <location>
        <begin position="240"/>
        <end position="263"/>
    </location>
</feature>
<comment type="caution">
    <text evidence="3">The sequence shown here is derived from an EMBL/GenBank/DDBJ whole genome shotgun (WGS) entry which is preliminary data.</text>
</comment>
<accession>A0A1V5SD57</accession>
<evidence type="ECO:0000313" key="3">
    <source>
        <dbReference type="EMBL" id="OQA52456.1"/>
    </source>
</evidence>
<feature type="compositionally biased region" description="Polar residues" evidence="1">
    <location>
        <begin position="99"/>
        <end position="129"/>
    </location>
</feature>
<dbReference type="EMBL" id="MWBO01000031">
    <property type="protein sequence ID" value="OQA52456.1"/>
    <property type="molecule type" value="Genomic_DNA"/>
</dbReference>
<feature type="compositionally biased region" description="Basic and acidic residues" evidence="1">
    <location>
        <begin position="33"/>
        <end position="51"/>
    </location>
</feature>
<organism evidence="3">
    <name type="scientific">candidate division WS2 bacterium ADurb.Bin280</name>
    <dbReference type="NCBI Taxonomy" id="1852829"/>
    <lineage>
        <taxon>Bacteria</taxon>
        <taxon>candidate division WS2</taxon>
    </lineage>
</organism>
<feature type="region of interest" description="Disordered" evidence="1">
    <location>
        <begin position="1"/>
        <end position="174"/>
    </location>
</feature>
<name>A0A1V5SD57_9BACT</name>
<dbReference type="Proteomes" id="UP000485367">
    <property type="component" value="Unassembled WGS sequence"/>
</dbReference>
<evidence type="ECO:0000256" key="1">
    <source>
        <dbReference type="SAM" id="MobiDB-lite"/>
    </source>
</evidence>
<gene>
    <name evidence="3" type="ORF">BWY43_00523</name>
</gene>
<feature type="compositionally biased region" description="Polar residues" evidence="1">
    <location>
        <begin position="146"/>
        <end position="158"/>
    </location>
</feature>
<keyword evidence="2" id="KW-0472">Membrane</keyword>
<reference evidence="3" key="1">
    <citation type="submission" date="2017-02" db="EMBL/GenBank/DDBJ databases">
        <title>Delving into the versatile metabolic prowess of the omnipresent phylum Bacteroidetes.</title>
        <authorList>
            <person name="Nobu M.K."/>
            <person name="Mei R."/>
            <person name="Narihiro T."/>
            <person name="Kuroda K."/>
            <person name="Liu W.-T."/>
        </authorList>
    </citation>
    <scope>NUCLEOTIDE SEQUENCE</scope>
    <source>
        <strain evidence="3">ADurb.Bin280</strain>
    </source>
</reference>
<keyword evidence="2" id="KW-1133">Transmembrane helix</keyword>